<dbReference type="PANTHER" id="PTHR42810:SF2">
    <property type="entry name" value="PURINE PERMEASE C1399.01C-RELATED"/>
    <property type="match status" value="1"/>
</dbReference>
<feature type="transmembrane region" description="Helical" evidence="7">
    <location>
        <begin position="417"/>
        <end position="439"/>
    </location>
</feature>
<feature type="transmembrane region" description="Helical" evidence="7">
    <location>
        <begin position="264"/>
        <end position="288"/>
    </location>
</feature>
<evidence type="ECO:0000256" key="2">
    <source>
        <dbReference type="ARBA" id="ARBA00008821"/>
    </source>
</evidence>
<organism evidence="8 9">
    <name type="scientific">Lichtheimia corymbifera JMRC:FSU:9682</name>
    <dbReference type="NCBI Taxonomy" id="1263082"/>
    <lineage>
        <taxon>Eukaryota</taxon>
        <taxon>Fungi</taxon>
        <taxon>Fungi incertae sedis</taxon>
        <taxon>Mucoromycota</taxon>
        <taxon>Mucoromycotina</taxon>
        <taxon>Mucoromycetes</taxon>
        <taxon>Mucorales</taxon>
        <taxon>Lichtheimiaceae</taxon>
        <taxon>Lichtheimia</taxon>
    </lineage>
</organism>
<dbReference type="VEuPathDB" id="FungiDB:LCOR_06671.1"/>
<feature type="transmembrane region" description="Helical" evidence="7">
    <location>
        <begin position="238"/>
        <end position="257"/>
    </location>
</feature>
<feature type="transmembrane region" description="Helical" evidence="7">
    <location>
        <begin position="385"/>
        <end position="405"/>
    </location>
</feature>
<evidence type="ECO:0000256" key="5">
    <source>
        <dbReference type="ARBA" id="ARBA00022989"/>
    </source>
</evidence>
<keyword evidence="5 7" id="KW-1133">Transmembrane helix</keyword>
<evidence type="ECO:0000256" key="6">
    <source>
        <dbReference type="ARBA" id="ARBA00023136"/>
    </source>
</evidence>
<dbReference type="STRING" id="1263082.A0A068S2V4"/>
<feature type="transmembrane region" description="Helical" evidence="7">
    <location>
        <begin position="205"/>
        <end position="226"/>
    </location>
</feature>
<dbReference type="PANTHER" id="PTHR42810">
    <property type="entry name" value="PURINE PERMEASE C1399.01C-RELATED"/>
    <property type="match status" value="1"/>
</dbReference>
<evidence type="ECO:0000256" key="7">
    <source>
        <dbReference type="SAM" id="Phobius"/>
    </source>
</evidence>
<feature type="transmembrane region" description="Helical" evidence="7">
    <location>
        <begin position="179"/>
        <end position="198"/>
    </location>
</feature>
<dbReference type="EMBL" id="CBTN010000030">
    <property type="protein sequence ID" value="CDH55536.1"/>
    <property type="molecule type" value="Genomic_DNA"/>
</dbReference>
<protein>
    <submittedName>
        <fullName evidence="8">Xanthine uracil permease family protein</fullName>
    </submittedName>
</protein>
<sequence length="517" mass="55511">MTFDTKIESTAVRMESDSIASSHGIGNGAVENGSIADGVPWSSKLPNNEKMGLKDGLLNYFPRYKLKRSGTVHIDERPPFLQAIAYGLQHALAMFSATVFILSDGDDAGTSKRQAHAILLAALFFSGIATIIFFITTGGRVPSYLGSSASVLGAFQSITGFDPATSTTGLNENISKAQGALIVLALIYIGISILVILFGYRWVEFFMPPIVTGSVVASIGVHLVFSALNQATATTFDFYMAIVTVMSTMLISVYAPLPSIRRISILLGLIIGYVVHIICGVAGVGYPVDFTEVESIAWVRGPRISRPIIFDKQAISTITPLIMVLIAENIGHIKAISSLTNQPMEKYLGRAYLGDALSTLMAGCVGSAPLTTYAENIGVLSVTHIFSPLVILVAAGVAIILGCIAKFGAVVRSIPNGVFGGIAFVLYSLIAITGIRIWVMNRIDFTDPRNIYVGGIPLCLAAAMTTTSLKINDFNLDATGASCFASIILYQLLRGVDGFKIYYQSIKEQWQRRHRPI</sequence>
<name>A0A068S2V4_9FUNG</name>
<comment type="subcellular location">
    <subcellularLocation>
        <location evidence="1">Membrane</location>
        <topology evidence="1">Multi-pass membrane protein</topology>
    </subcellularLocation>
</comment>
<evidence type="ECO:0000256" key="4">
    <source>
        <dbReference type="ARBA" id="ARBA00022692"/>
    </source>
</evidence>
<keyword evidence="3" id="KW-0813">Transport</keyword>
<dbReference type="Pfam" id="PF00860">
    <property type="entry name" value="Xan_ur_permease"/>
    <property type="match status" value="1"/>
</dbReference>
<keyword evidence="4 7" id="KW-0812">Transmembrane</keyword>
<feature type="transmembrane region" description="Helical" evidence="7">
    <location>
        <begin position="351"/>
        <end position="373"/>
    </location>
</feature>
<feature type="transmembrane region" description="Helical" evidence="7">
    <location>
        <begin position="308"/>
        <end position="330"/>
    </location>
</feature>
<comment type="similarity">
    <text evidence="2">Belongs to the nucleobase:cation symporter-2 (NCS2) (TC 2.A.40) family.</text>
</comment>
<keyword evidence="9" id="KW-1185">Reference proteome</keyword>
<dbReference type="GO" id="GO:0005886">
    <property type="term" value="C:plasma membrane"/>
    <property type="evidence" value="ECO:0007669"/>
    <property type="project" value="TreeGrafter"/>
</dbReference>
<feature type="transmembrane region" description="Helical" evidence="7">
    <location>
        <begin position="83"/>
        <end position="103"/>
    </location>
</feature>
<comment type="caution">
    <text evidence="8">The sequence shown here is derived from an EMBL/GenBank/DDBJ whole genome shotgun (WGS) entry which is preliminary data.</text>
</comment>
<feature type="transmembrane region" description="Helical" evidence="7">
    <location>
        <begin position="451"/>
        <end position="469"/>
    </location>
</feature>
<evidence type="ECO:0000256" key="1">
    <source>
        <dbReference type="ARBA" id="ARBA00004141"/>
    </source>
</evidence>
<dbReference type="Proteomes" id="UP000027586">
    <property type="component" value="Unassembled WGS sequence"/>
</dbReference>
<accession>A0A068S2V4</accession>
<reference evidence="8" key="1">
    <citation type="submission" date="2013-08" db="EMBL/GenBank/DDBJ databases">
        <title>Gene expansion shapes genome architecture in the human pathogen Lichtheimia corymbifera: an evolutionary genomics analysis in the ancient terrestrial Mucorales (Mucoromycotina).</title>
        <authorList>
            <person name="Schwartze V.U."/>
            <person name="Winter S."/>
            <person name="Shelest E."/>
            <person name="Marcet-Houben M."/>
            <person name="Horn F."/>
            <person name="Wehner S."/>
            <person name="Hoffmann K."/>
            <person name="Riege K."/>
            <person name="Sammeth M."/>
            <person name="Nowrousian M."/>
            <person name="Valiante V."/>
            <person name="Linde J."/>
            <person name="Jacobsen I.D."/>
            <person name="Marz M."/>
            <person name="Brakhage A.A."/>
            <person name="Gabaldon T."/>
            <person name="Bocker S."/>
            <person name="Voigt K."/>
        </authorList>
    </citation>
    <scope>NUCLEOTIDE SEQUENCE [LARGE SCALE GENOMIC DNA]</scope>
    <source>
        <strain evidence="8">FSU 9682</strain>
    </source>
</reference>
<feature type="transmembrane region" description="Helical" evidence="7">
    <location>
        <begin position="115"/>
        <end position="135"/>
    </location>
</feature>
<evidence type="ECO:0000313" key="9">
    <source>
        <dbReference type="Proteomes" id="UP000027586"/>
    </source>
</evidence>
<proteinExistence type="inferred from homology"/>
<dbReference type="AlphaFoldDB" id="A0A068S2V4"/>
<gene>
    <name evidence="8" type="ORF">LCOR_06671.1</name>
</gene>
<evidence type="ECO:0000256" key="3">
    <source>
        <dbReference type="ARBA" id="ARBA00022448"/>
    </source>
</evidence>
<keyword evidence="6 7" id="KW-0472">Membrane</keyword>
<dbReference type="OrthoDB" id="1641903at2759"/>
<evidence type="ECO:0000313" key="8">
    <source>
        <dbReference type="EMBL" id="CDH55536.1"/>
    </source>
</evidence>
<dbReference type="GO" id="GO:0042907">
    <property type="term" value="F:xanthine transmembrane transporter activity"/>
    <property type="evidence" value="ECO:0007669"/>
    <property type="project" value="TreeGrafter"/>
</dbReference>
<dbReference type="InterPro" id="IPR006043">
    <property type="entry name" value="NCS2"/>
</dbReference>